<evidence type="ECO:0000313" key="4">
    <source>
        <dbReference type="Proteomes" id="UP000247781"/>
    </source>
</evidence>
<protein>
    <submittedName>
        <fullName evidence="3">Uncharacterized protein DUF4333</fullName>
    </submittedName>
</protein>
<feature type="domain" description="DUF4333" evidence="2">
    <location>
        <begin position="180"/>
        <end position="239"/>
    </location>
</feature>
<accession>A0A318HEA8</accession>
<dbReference type="InterPro" id="IPR025637">
    <property type="entry name" value="DUF4333"/>
</dbReference>
<organism evidence="3 4">
    <name type="scientific">Mycolicibacterium moriokaense</name>
    <dbReference type="NCBI Taxonomy" id="39691"/>
    <lineage>
        <taxon>Bacteria</taxon>
        <taxon>Bacillati</taxon>
        <taxon>Actinomycetota</taxon>
        <taxon>Actinomycetes</taxon>
        <taxon>Mycobacteriales</taxon>
        <taxon>Mycobacteriaceae</taxon>
        <taxon>Mycolicibacterium</taxon>
    </lineage>
</organism>
<gene>
    <name evidence="3" type="ORF">C8E89_11170</name>
</gene>
<feature type="domain" description="DUF4333" evidence="2">
    <location>
        <begin position="35"/>
        <end position="84"/>
    </location>
</feature>
<feature type="chain" id="PRO_5016340487" evidence="1">
    <location>
        <begin position="23"/>
        <end position="252"/>
    </location>
</feature>
<dbReference type="EMBL" id="QJJU01000011">
    <property type="protein sequence ID" value="PXX07286.1"/>
    <property type="molecule type" value="Genomic_DNA"/>
</dbReference>
<keyword evidence="4" id="KW-1185">Reference proteome</keyword>
<dbReference type="AlphaFoldDB" id="A0A318HEA8"/>
<name>A0A318HEA8_9MYCO</name>
<evidence type="ECO:0000256" key="1">
    <source>
        <dbReference type="SAM" id="SignalP"/>
    </source>
</evidence>
<dbReference type="OrthoDB" id="3568721at2"/>
<sequence length="252" mass="25714">MQTSMTAVVAAAVVCTALSMSACTNSTGGHSPSSTATATVSKEDLQKDISQRLTDAGQPPQSVTCPEDLVGQFGQSVRCEVTMNAIISTEPVVTVTSLEGTKINYDITVAVSKTQLAATVSRLAAATTNAPITSVSCTSGLEGKYGGEAYCDVTAAGVTTRHIVDVTSVSGLQMDYGLVPVVPKAALEGSLVSQLRQAGQHPDSATCAGDLQGKVGNVIECTTLTGGQTQAYVLTVTAVPGGNVTYKYALKT</sequence>
<reference evidence="4" key="1">
    <citation type="submission" date="2018-05" db="EMBL/GenBank/DDBJ databases">
        <authorList>
            <person name="Deangelis K."/>
            <person name="Huntemann M."/>
            <person name="Clum A."/>
            <person name="Pillay M."/>
            <person name="Palaniappan K."/>
            <person name="Varghese N."/>
            <person name="Mikhailova N."/>
            <person name="Stamatis D."/>
            <person name="Reddy T."/>
            <person name="Daum C."/>
            <person name="Shapiro N."/>
            <person name="Ivanova N."/>
            <person name="Kyrpides N."/>
            <person name="Woyke T."/>
        </authorList>
    </citation>
    <scope>NUCLEOTIDE SEQUENCE [LARGE SCALE GENOMIC DNA]</scope>
    <source>
        <strain evidence="4">GAS496</strain>
    </source>
</reference>
<reference evidence="3 4" key="2">
    <citation type="submission" date="2018-06" db="EMBL/GenBank/DDBJ databases">
        <title>Sequencing of bacterial isolates from soil warming experiment in Harvard Forest, Massachusetts, USA.</title>
        <authorList>
            <person name="Deangelis K.PhD."/>
        </authorList>
    </citation>
    <scope>NUCLEOTIDE SEQUENCE [LARGE SCALE GENOMIC DNA]</scope>
    <source>
        <strain evidence="3 4">GAS496</strain>
    </source>
</reference>
<comment type="caution">
    <text evidence="3">The sequence shown here is derived from an EMBL/GenBank/DDBJ whole genome shotgun (WGS) entry which is preliminary data.</text>
</comment>
<proteinExistence type="predicted"/>
<evidence type="ECO:0000259" key="2">
    <source>
        <dbReference type="Pfam" id="PF14230"/>
    </source>
</evidence>
<dbReference type="Proteomes" id="UP000247781">
    <property type="component" value="Unassembled WGS sequence"/>
</dbReference>
<dbReference type="Pfam" id="PF14230">
    <property type="entry name" value="DUF4333"/>
    <property type="match status" value="3"/>
</dbReference>
<evidence type="ECO:0000313" key="3">
    <source>
        <dbReference type="EMBL" id="PXX07286.1"/>
    </source>
</evidence>
<keyword evidence="1" id="KW-0732">Signal</keyword>
<feature type="signal peptide" evidence="1">
    <location>
        <begin position="1"/>
        <end position="22"/>
    </location>
</feature>
<feature type="domain" description="DUF4333" evidence="2">
    <location>
        <begin position="110"/>
        <end position="171"/>
    </location>
</feature>